<feature type="compositionally biased region" description="Basic and acidic residues" evidence="1">
    <location>
        <begin position="79"/>
        <end position="113"/>
    </location>
</feature>
<feature type="region of interest" description="Disordered" evidence="1">
    <location>
        <begin position="199"/>
        <end position="221"/>
    </location>
</feature>
<keyword evidence="3" id="KW-1185">Reference proteome</keyword>
<feature type="region of interest" description="Disordered" evidence="1">
    <location>
        <begin position="53"/>
        <end position="126"/>
    </location>
</feature>
<name>A0ABT6CKF8_9SPHN</name>
<dbReference type="Proteomes" id="UP001222770">
    <property type="component" value="Unassembled WGS sequence"/>
</dbReference>
<dbReference type="RefSeq" id="WP_277279053.1">
    <property type="nucleotide sequence ID" value="NZ_JAROCY010000013.1"/>
</dbReference>
<evidence type="ECO:0008006" key="4">
    <source>
        <dbReference type="Google" id="ProtNLM"/>
    </source>
</evidence>
<dbReference type="PROSITE" id="PS51257">
    <property type="entry name" value="PROKAR_LIPOPROTEIN"/>
    <property type="match status" value="1"/>
</dbReference>
<protein>
    <recommendedName>
        <fullName evidence="4">Lipoprotein</fullName>
    </recommendedName>
</protein>
<accession>A0ABT6CKF8</accession>
<organism evidence="2 3">
    <name type="scientific">Novosphingobium cyanobacteriorum</name>
    <dbReference type="NCBI Taxonomy" id="3024215"/>
    <lineage>
        <taxon>Bacteria</taxon>
        <taxon>Pseudomonadati</taxon>
        <taxon>Pseudomonadota</taxon>
        <taxon>Alphaproteobacteria</taxon>
        <taxon>Sphingomonadales</taxon>
        <taxon>Sphingomonadaceae</taxon>
        <taxon>Novosphingobium</taxon>
    </lineage>
</organism>
<dbReference type="EMBL" id="JAROCY010000013">
    <property type="protein sequence ID" value="MDF8334409.1"/>
    <property type="molecule type" value="Genomic_DNA"/>
</dbReference>
<comment type="caution">
    <text evidence="2">The sequence shown here is derived from an EMBL/GenBank/DDBJ whole genome shotgun (WGS) entry which is preliminary data.</text>
</comment>
<evidence type="ECO:0000256" key="1">
    <source>
        <dbReference type="SAM" id="MobiDB-lite"/>
    </source>
</evidence>
<evidence type="ECO:0000313" key="3">
    <source>
        <dbReference type="Proteomes" id="UP001222770"/>
    </source>
</evidence>
<gene>
    <name evidence="2" type="ORF">POM99_14465</name>
</gene>
<reference evidence="2 3" key="1">
    <citation type="submission" date="2023-03" db="EMBL/GenBank/DDBJ databases">
        <title>Novosphingobium cyanobacteriorum sp. nov., isolated from a eutrophic reservoir during the Microcystis bloom period.</title>
        <authorList>
            <person name="Kang M."/>
            <person name="Le V."/>
            <person name="Ko S.-R."/>
            <person name="Lee S.-A."/>
            <person name="Ahn C.-Y."/>
        </authorList>
    </citation>
    <scope>NUCLEOTIDE SEQUENCE [LARGE SCALE GENOMIC DNA]</scope>
    <source>
        <strain evidence="2 3">HBC54</strain>
    </source>
</reference>
<sequence>MNTRNAIAALATGLLLAACMLLPGRFASDLAVRKDGTFTFHYKGEIVLAPLADPSPSSKDEEQEEFVAAPCSNEDTGEEHDCSAQELAKQKADWAGEQEKRRADKAREQEKSRKAVASMMGGIDPADPRAAQEFADRLSRQQGWKSVVSKGKGLFEVEYEATGRLDHDFTFPTIERLPLVVPFVTVIRRKDGTVRVDAPAFMPGGSTPQMPGLGQAAGKDNAPKLDGHFTVVTDGAVLANNTDEGPQADAGGKRLDWKIGASTPAAPTALIKLAP</sequence>
<evidence type="ECO:0000313" key="2">
    <source>
        <dbReference type="EMBL" id="MDF8334409.1"/>
    </source>
</evidence>
<proteinExistence type="predicted"/>